<dbReference type="PROSITE" id="PS00455">
    <property type="entry name" value="AMP_BINDING"/>
    <property type="match status" value="1"/>
</dbReference>
<dbReference type="Pfam" id="PF23562">
    <property type="entry name" value="AMP-binding_C_3"/>
    <property type="match status" value="1"/>
</dbReference>
<keyword evidence="2" id="KW-0597">Phosphoprotein</keyword>
<dbReference type="PROSITE" id="PS50075">
    <property type="entry name" value="CARRIER"/>
    <property type="match status" value="1"/>
</dbReference>
<dbReference type="SUPFAM" id="SSF56801">
    <property type="entry name" value="Acetyl-CoA synthetase-like"/>
    <property type="match status" value="1"/>
</dbReference>
<sequence>MSASAPPMLPPLDGSLSLIPGLVDFHAEHNPASPFFVFPFPDLSSDTLGSVSFLDFAQATHRVAHSFRPGRKGEEGAVVAIVVNCDTLLYHALVAGLIRAGLVPFPMSPRNPAPAIASLMERTNCHRIVSQPTFAPLTDAVRESLPSEFKMHVDDLPVLTDVFPTLAPSFDPPHAAPGPYPPPPHAASPSDVVLYLHSSGSTGFPKPIPHTHTTILHWCKLPILAESRRKALRWGCMALPPFHVMGLCSQLYAPLLSGRPTSLFPPRAIASAPPVVPTPQNTIETARKTGCTAIEGVPAFVEAWAQNEDDARYLASLQALIFAGGPLSRANGEKLVAKGVRLFACYGATEFGTLTCVFDDGVEEPSAIGKTRADWEWMQLPRECTPRWVPQGDGTFELQLLTCETHQPCVENLPNGERGYATSDLWEPHPTKPGLWRIVGRADDVIVLGSGEKTVPIPQENHIGAHPWVAGAVMFGRGYQQVGILVEPKEGHEVARGDEATIVKFRNGIWQNVEEANHLAPAFSRIFKEMILVADPERQFIRAAKGTIQRKKTLELYQQDIEQLYKTIEESRDSHGVAPPPSWKASDIQAWLLEHAAAINNEKRPTVNHDLFDQGFDSLSATFLRNRIIGALRESTDPAINDAATRVSQNFIFQHPTLATLAAAIEALVAHSDARSSSSMHSPTVEIDAMVAKYAAKLPAKPEAFRGWKDEGAVVLLTGTTGSLGAHILALLLADERVKRVYALNRGSKVVERQRGAFENAELPAALLDDPKLVLLSGDLSREDFGLDKQVLDEAMASVTHIVHNAWRVDFNLTLASFETHIAAAVRLLSLAPSAHYVFTSSVSIAAGWRAANGRGPVPETPLHNPAVAAKTSGYGMSKYVVEEVLAKAYDAGLRTTSLRIGQISGSSTSGAWNATDWVPSIIKSSVALGALPELDGVVSWLPMDSVAGATVDVMLGSGVPNLINVVHPRPVVWRAVASAVNEELGRKLELIPLGEWVKQLEDAASGASAQDLETIPGIKLLEYFRSLAVLEKEAREAQVGEFEVGGLPVFQTAQAQSVSRTLAELLPLGDKDARLWVKYWRQVGFLA</sequence>
<keyword evidence="1" id="KW-0596">Phosphopantetheine</keyword>
<dbReference type="InterPro" id="IPR051414">
    <property type="entry name" value="Adenylate-forming_Reductase"/>
</dbReference>
<dbReference type="InterPro" id="IPR042099">
    <property type="entry name" value="ANL_N_sf"/>
</dbReference>
<dbReference type="InterPro" id="IPR036736">
    <property type="entry name" value="ACP-like_sf"/>
</dbReference>
<dbReference type="SUPFAM" id="SSF47336">
    <property type="entry name" value="ACP-like"/>
    <property type="match status" value="1"/>
</dbReference>
<dbReference type="OMA" id="CENDRAH"/>
<dbReference type="PANTHER" id="PTHR43439:SF2">
    <property type="entry name" value="ENZYME, PUTATIVE (JCVI)-RELATED"/>
    <property type="match status" value="1"/>
</dbReference>
<gene>
    <name evidence="4" type="ORF">WOLCODRAFT_27684</name>
</gene>
<dbReference type="InterPro" id="IPR009081">
    <property type="entry name" value="PP-bd_ACP"/>
</dbReference>
<dbReference type="InterPro" id="IPR036291">
    <property type="entry name" value="NAD(P)-bd_dom_sf"/>
</dbReference>
<dbReference type="Gene3D" id="1.10.1200.10">
    <property type="entry name" value="ACP-like"/>
    <property type="match status" value="1"/>
</dbReference>
<dbReference type="OrthoDB" id="429813at2759"/>
<dbReference type="InterPro" id="IPR013120">
    <property type="entry name" value="FAR_NAD-bd"/>
</dbReference>
<dbReference type="Gene3D" id="3.40.50.720">
    <property type="entry name" value="NAD(P)-binding Rossmann-like Domain"/>
    <property type="match status" value="1"/>
</dbReference>
<organism evidence="4 5">
    <name type="scientific">Wolfiporia cocos (strain MD-104)</name>
    <name type="common">Brown rot fungus</name>
    <dbReference type="NCBI Taxonomy" id="742152"/>
    <lineage>
        <taxon>Eukaryota</taxon>
        <taxon>Fungi</taxon>
        <taxon>Dikarya</taxon>
        <taxon>Basidiomycota</taxon>
        <taxon>Agaricomycotina</taxon>
        <taxon>Agaricomycetes</taxon>
        <taxon>Polyporales</taxon>
        <taxon>Phaeolaceae</taxon>
        <taxon>Wolfiporia</taxon>
    </lineage>
</organism>
<protein>
    <submittedName>
        <fullName evidence="4">Acetyl-CoA synthetase-like protein</fullName>
    </submittedName>
</protein>
<evidence type="ECO:0000313" key="5">
    <source>
        <dbReference type="Proteomes" id="UP000218811"/>
    </source>
</evidence>
<evidence type="ECO:0000259" key="3">
    <source>
        <dbReference type="PROSITE" id="PS50075"/>
    </source>
</evidence>
<dbReference type="AlphaFoldDB" id="A0A2H3IYY2"/>
<dbReference type="SUPFAM" id="SSF51735">
    <property type="entry name" value="NAD(P)-binding Rossmann-fold domains"/>
    <property type="match status" value="1"/>
</dbReference>
<dbReference type="Pfam" id="PF00501">
    <property type="entry name" value="AMP-binding"/>
    <property type="match status" value="1"/>
</dbReference>
<evidence type="ECO:0000256" key="1">
    <source>
        <dbReference type="ARBA" id="ARBA00022450"/>
    </source>
</evidence>
<evidence type="ECO:0000256" key="2">
    <source>
        <dbReference type="ARBA" id="ARBA00022553"/>
    </source>
</evidence>
<proteinExistence type="predicted"/>
<dbReference type="PANTHER" id="PTHR43439">
    <property type="entry name" value="PHENYLACETATE-COENZYME A LIGASE"/>
    <property type="match status" value="1"/>
</dbReference>
<dbReference type="InterPro" id="IPR020806">
    <property type="entry name" value="PKS_PP-bd"/>
</dbReference>
<dbReference type="STRING" id="742152.A0A2H3IYY2"/>
<dbReference type="Pfam" id="PF07993">
    <property type="entry name" value="NAD_binding_4"/>
    <property type="match status" value="1"/>
</dbReference>
<dbReference type="Proteomes" id="UP000218811">
    <property type="component" value="Unassembled WGS sequence"/>
</dbReference>
<feature type="domain" description="Carrier" evidence="3">
    <location>
        <begin position="583"/>
        <end position="669"/>
    </location>
</feature>
<dbReference type="SMART" id="SM00823">
    <property type="entry name" value="PKS_PP"/>
    <property type="match status" value="1"/>
</dbReference>
<dbReference type="InterPro" id="IPR000873">
    <property type="entry name" value="AMP-dep_synth/lig_dom"/>
</dbReference>
<accession>A0A2H3IYY2</accession>
<dbReference type="EMBL" id="KB467843">
    <property type="protein sequence ID" value="PCH35156.1"/>
    <property type="molecule type" value="Genomic_DNA"/>
</dbReference>
<name>A0A2H3IYY2_WOLCO</name>
<keyword evidence="5" id="KW-1185">Reference proteome</keyword>
<dbReference type="GO" id="GO:0031177">
    <property type="term" value="F:phosphopantetheine binding"/>
    <property type="evidence" value="ECO:0007669"/>
    <property type="project" value="InterPro"/>
</dbReference>
<dbReference type="InterPro" id="IPR020845">
    <property type="entry name" value="AMP-binding_CS"/>
</dbReference>
<reference evidence="4 5" key="1">
    <citation type="journal article" date="2012" name="Science">
        <title>The Paleozoic origin of enzymatic lignin decomposition reconstructed from 31 fungal genomes.</title>
        <authorList>
            <person name="Floudas D."/>
            <person name="Binder M."/>
            <person name="Riley R."/>
            <person name="Barry K."/>
            <person name="Blanchette R.A."/>
            <person name="Henrissat B."/>
            <person name="Martinez A.T."/>
            <person name="Otillar R."/>
            <person name="Spatafora J.W."/>
            <person name="Yadav J.S."/>
            <person name="Aerts A."/>
            <person name="Benoit I."/>
            <person name="Boyd A."/>
            <person name="Carlson A."/>
            <person name="Copeland A."/>
            <person name="Coutinho P.M."/>
            <person name="de Vries R.P."/>
            <person name="Ferreira P."/>
            <person name="Findley K."/>
            <person name="Foster B."/>
            <person name="Gaskell J."/>
            <person name="Glotzer D."/>
            <person name="Gorecki P."/>
            <person name="Heitman J."/>
            <person name="Hesse C."/>
            <person name="Hori C."/>
            <person name="Igarashi K."/>
            <person name="Jurgens J.A."/>
            <person name="Kallen N."/>
            <person name="Kersten P."/>
            <person name="Kohler A."/>
            <person name="Kuees U."/>
            <person name="Kumar T.K.A."/>
            <person name="Kuo A."/>
            <person name="LaButti K."/>
            <person name="Larrondo L.F."/>
            <person name="Lindquist E."/>
            <person name="Ling A."/>
            <person name="Lombard V."/>
            <person name="Lucas S."/>
            <person name="Lundell T."/>
            <person name="Martin R."/>
            <person name="McLaughlin D.J."/>
            <person name="Morgenstern I."/>
            <person name="Morin E."/>
            <person name="Murat C."/>
            <person name="Nagy L.G."/>
            <person name="Nolan M."/>
            <person name="Ohm R.A."/>
            <person name="Patyshakuliyeva A."/>
            <person name="Rokas A."/>
            <person name="Ruiz-Duenas F.J."/>
            <person name="Sabat G."/>
            <person name="Salamov A."/>
            <person name="Samejima M."/>
            <person name="Schmutz J."/>
            <person name="Slot J.C."/>
            <person name="St John F."/>
            <person name="Stenlid J."/>
            <person name="Sun H."/>
            <person name="Sun S."/>
            <person name="Syed K."/>
            <person name="Tsang A."/>
            <person name="Wiebenga A."/>
            <person name="Young D."/>
            <person name="Pisabarro A."/>
            <person name="Eastwood D.C."/>
            <person name="Martin F."/>
            <person name="Cullen D."/>
            <person name="Grigoriev I.V."/>
            <person name="Hibbett D.S."/>
        </authorList>
    </citation>
    <scope>NUCLEOTIDE SEQUENCE [LARGE SCALE GENOMIC DNA]</scope>
    <source>
        <strain evidence="4 5">MD-104</strain>
    </source>
</reference>
<evidence type="ECO:0000313" key="4">
    <source>
        <dbReference type="EMBL" id="PCH35156.1"/>
    </source>
</evidence>
<dbReference type="Gene3D" id="3.40.50.12780">
    <property type="entry name" value="N-terminal domain of ligase-like"/>
    <property type="match status" value="1"/>
</dbReference>